<evidence type="ECO:0000259" key="14">
    <source>
        <dbReference type="Pfam" id="PF00117"/>
    </source>
</evidence>
<dbReference type="AlphaFoldDB" id="E8T284"/>
<dbReference type="eggNOG" id="COG0118">
    <property type="taxonomic scope" value="Bacteria"/>
</dbReference>
<dbReference type="EC" id="4.3.2.10" evidence="12"/>
<evidence type="ECO:0000256" key="10">
    <source>
        <dbReference type="ARBA" id="ARBA00047838"/>
    </source>
</evidence>
<evidence type="ECO:0000256" key="3">
    <source>
        <dbReference type="ARBA" id="ARBA00011152"/>
    </source>
</evidence>
<evidence type="ECO:0000256" key="9">
    <source>
        <dbReference type="ARBA" id="ARBA00023239"/>
    </source>
</evidence>
<dbReference type="PROSITE" id="PS51273">
    <property type="entry name" value="GATASE_TYPE_1"/>
    <property type="match status" value="1"/>
</dbReference>
<feature type="active site" evidence="12 13">
    <location>
        <position position="185"/>
    </location>
</feature>
<evidence type="ECO:0000256" key="13">
    <source>
        <dbReference type="PIRSR" id="PIRSR000495-1"/>
    </source>
</evidence>
<organism evidence="15 16">
    <name type="scientific">Thermovibrio ammonificans (strain DSM 15698 / JCM 12110 / HB-1)</name>
    <dbReference type="NCBI Taxonomy" id="648996"/>
    <lineage>
        <taxon>Bacteria</taxon>
        <taxon>Pseudomonadati</taxon>
        <taxon>Aquificota</taxon>
        <taxon>Aquificia</taxon>
        <taxon>Desulfurobacteriales</taxon>
        <taxon>Desulfurobacteriaceae</taxon>
        <taxon>Thermovibrio</taxon>
    </lineage>
</organism>
<dbReference type="GO" id="GO:0000105">
    <property type="term" value="P:L-histidine biosynthetic process"/>
    <property type="evidence" value="ECO:0007669"/>
    <property type="project" value="UniProtKB-UniRule"/>
</dbReference>
<feature type="domain" description="Glutamine amidotransferase" evidence="14">
    <location>
        <begin position="4"/>
        <end position="199"/>
    </location>
</feature>
<evidence type="ECO:0000256" key="7">
    <source>
        <dbReference type="ARBA" id="ARBA00022962"/>
    </source>
</evidence>
<dbReference type="PIRSF" id="PIRSF000495">
    <property type="entry name" value="Amidotransf_hisH"/>
    <property type="match status" value="1"/>
</dbReference>
<dbReference type="KEGG" id="tam:Theam_1012"/>
<keyword evidence="6 12" id="KW-0378">Hydrolase</keyword>
<keyword evidence="7 12" id="KW-0315">Glutamine amidotransferase</keyword>
<comment type="subcellular location">
    <subcellularLocation>
        <location evidence="1 12">Cytoplasm</location>
    </subcellularLocation>
</comment>
<dbReference type="InterPro" id="IPR029062">
    <property type="entry name" value="Class_I_gatase-like"/>
</dbReference>
<protein>
    <recommendedName>
        <fullName evidence="12">Imidazole glycerol phosphate synthase subunit HisH</fullName>
        <ecNumber evidence="12">4.3.2.10</ecNumber>
    </recommendedName>
    <alternativeName>
        <fullName evidence="12">IGP synthase glutaminase subunit</fullName>
        <ecNumber evidence="12">3.5.1.2</ecNumber>
    </alternativeName>
    <alternativeName>
        <fullName evidence="12">IGP synthase subunit HisH</fullName>
    </alternativeName>
    <alternativeName>
        <fullName evidence="12">ImGP synthase subunit HisH</fullName>
        <shortName evidence="12">IGPS subunit HisH</shortName>
    </alternativeName>
</protein>
<dbReference type="OrthoDB" id="9807137at2"/>
<dbReference type="FunFam" id="3.40.50.880:FF:000009">
    <property type="entry name" value="Imidazole glycerol phosphate synthase subunit HisH"/>
    <property type="match status" value="1"/>
</dbReference>
<evidence type="ECO:0000256" key="12">
    <source>
        <dbReference type="HAMAP-Rule" id="MF_00278"/>
    </source>
</evidence>
<dbReference type="CDD" id="cd01748">
    <property type="entry name" value="GATase1_IGP_Synthase"/>
    <property type="match status" value="1"/>
</dbReference>
<dbReference type="NCBIfam" id="TIGR01855">
    <property type="entry name" value="IMP_synth_hisH"/>
    <property type="match status" value="1"/>
</dbReference>
<dbReference type="MEROPS" id="C26.965"/>
<dbReference type="GO" id="GO:0016829">
    <property type="term" value="F:lyase activity"/>
    <property type="evidence" value="ECO:0007669"/>
    <property type="project" value="UniProtKB-KW"/>
</dbReference>
<evidence type="ECO:0000256" key="5">
    <source>
        <dbReference type="ARBA" id="ARBA00022605"/>
    </source>
</evidence>
<dbReference type="PANTHER" id="PTHR42701:SF1">
    <property type="entry name" value="IMIDAZOLE GLYCEROL PHOSPHATE SYNTHASE SUBUNIT HISH"/>
    <property type="match status" value="1"/>
</dbReference>
<feature type="active site" evidence="12 13">
    <location>
        <position position="183"/>
    </location>
</feature>
<evidence type="ECO:0000256" key="6">
    <source>
        <dbReference type="ARBA" id="ARBA00022801"/>
    </source>
</evidence>
<comment type="catalytic activity">
    <reaction evidence="10 12">
        <text>5-[(5-phospho-1-deoxy-D-ribulos-1-ylimino)methylamino]-1-(5-phospho-beta-D-ribosyl)imidazole-4-carboxamide + L-glutamine = D-erythro-1-(imidazol-4-yl)glycerol 3-phosphate + 5-amino-1-(5-phospho-beta-D-ribosyl)imidazole-4-carboxamide + L-glutamate + H(+)</text>
        <dbReference type="Rhea" id="RHEA:24793"/>
        <dbReference type="ChEBI" id="CHEBI:15378"/>
        <dbReference type="ChEBI" id="CHEBI:29985"/>
        <dbReference type="ChEBI" id="CHEBI:58278"/>
        <dbReference type="ChEBI" id="CHEBI:58359"/>
        <dbReference type="ChEBI" id="CHEBI:58475"/>
        <dbReference type="ChEBI" id="CHEBI:58525"/>
        <dbReference type="EC" id="4.3.2.10"/>
    </reaction>
</comment>
<dbReference type="InterPro" id="IPR017926">
    <property type="entry name" value="GATASE"/>
</dbReference>
<gene>
    <name evidence="12" type="primary">hisH</name>
    <name evidence="15" type="ordered locus">Theam_1012</name>
</gene>
<evidence type="ECO:0000256" key="1">
    <source>
        <dbReference type="ARBA" id="ARBA00004496"/>
    </source>
</evidence>
<accession>E8T284</accession>
<dbReference type="EMBL" id="CP002444">
    <property type="protein sequence ID" value="ADU96979.1"/>
    <property type="molecule type" value="Genomic_DNA"/>
</dbReference>
<evidence type="ECO:0000313" key="16">
    <source>
        <dbReference type="Proteomes" id="UP000006362"/>
    </source>
</evidence>
<comment type="catalytic activity">
    <reaction evidence="11 12">
        <text>L-glutamine + H2O = L-glutamate + NH4(+)</text>
        <dbReference type="Rhea" id="RHEA:15889"/>
        <dbReference type="ChEBI" id="CHEBI:15377"/>
        <dbReference type="ChEBI" id="CHEBI:28938"/>
        <dbReference type="ChEBI" id="CHEBI:29985"/>
        <dbReference type="ChEBI" id="CHEBI:58359"/>
        <dbReference type="EC" id="3.5.1.2"/>
    </reaction>
</comment>
<dbReference type="Gene3D" id="3.40.50.880">
    <property type="match status" value="1"/>
</dbReference>
<comment type="subunit">
    <text evidence="3 12">Heterodimer of HisH and HisF.</text>
</comment>
<dbReference type="GO" id="GO:0000107">
    <property type="term" value="F:imidazoleglycerol-phosphate synthase activity"/>
    <property type="evidence" value="ECO:0007669"/>
    <property type="project" value="UniProtKB-UniRule"/>
</dbReference>
<keyword evidence="16" id="KW-1185">Reference proteome</keyword>
<proteinExistence type="inferred from homology"/>
<evidence type="ECO:0000256" key="4">
    <source>
        <dbReference type="ARBA" id="ARBA00022490"/>
    </source>
</evidence>
<dbReference type="STRING" id="648996.Theam_1012"/>
<dbReference type="GO" id="GO:0004359">
    <property type="term" value="F:glutaminase activity"/>
    <property type="evidence" value="ECO:0007669"/>
    <property type="project" value="UniProtKB-EC"/>
</dbReference>
<keyword evidence="8 12" id="KW-0368">Histidine biosynthesis</keyword>
<keyword evidence="5 12" id="KW-0028">Amino-acid biosynthesis</keyword>
<dbReference type="Pfam" id="PF00117">
    <property type="entry name" value="GATase"/>
    <property type="match status" value="1"/>
</dbReference>
<feature type="active site" description="Nucleophile" evidence="12 13">
    <location>
        <position position="79"/>
    </location>
</feature>
<evidence type="ECO:0000256" key="8">
    <source>
        <dbReference type="ARBA" id="ARBA00023102"/>
    </source>
</evidence>
<dbReference type="Proteomes" id="UP000006362">
    <property type="component" value="Chromosome"/>
</dbReference>
<evidence type="ECO:0000256" key="11">
    <source>
        <dbReference type="ARBA" id="ARBA00049534"/>
    </source>
</evidence>
<dbReference type="InterPro" id="IPR010139">
    <property type="entry name" value="Imidazole-glycPsynth_HisH"/>
</dbReference>
<dbReference type="HOGENOM" id="CLU_071837_2_2_0"/>
<dbReference type="RefSeq" id="WP_013537765.1">
    <property type="nucleotide sequence ID" value="NC_014926.1"/>
</dbReference>
<dbReference type="UniPathway" id="UPA00031">
    <property type="reaction ID" value="UER00010"/>
</dbReference>
<dbReference type="HAMAP" id="MF_00278">
    <property type="entry name" value="HisH"/>
    <property type="match status" value="1"/>
</dbReference>
<reference evidence="15" key="1">
    <citation type="submission" date="2011-01" db="EMBL/GenBank/DDBJ databases">
        <title>Complete sequence of chromosome of Thermovibrio ammonificans HB-1.</title>
        <authorList>
            <consortium name="US DOE Joint Genome Institute"/>
            <person name="Lucas S."/>
            <person name="Copeland A."/>
            <person name="Lapidus A."/>
            <person name="Cheng J.-F."/>
            <person name="Goodwin L."/>
            <person name="Pitluck S."/>
            <person name="Davenport K."/>
            <person name="Detter J.C."/>
            <person name="Han C."/>
            <person name="Tapia R."/>
            <person name="Land M."/>
            <person name="Hauser L."/>
            <person name="Kyrpides N."/>
            <person name="Ivanova N."/>
            <person name="Ovchinnikova G."/>
            <person name="Vetriani C."/>
            <person name="Woyke T."/>
        </authorList>
    </citation>
    <scope>NUCLEOTIDE SEQUENCE [LARGE SCALE GENOMIC DNA]</scope>
    <source>
        <strain evidence="15">HB-1</strain>
    </source>
</reference>
<dbReference type="GO" id="GO:0005737">
    <property type="term" value="C:cytoplasm"/>
    <property type="evidence" value="ECO:0007669"/>
    <property type="project" value="UniProtKB-SubCell"/>
</dbReference>
<evidence type="ECO:0000256" key="2">
    <source>
        <dbReference type="ARBA" id="ARBA00005091"/>
    </source>
</evidence>
<dbReference type="SUPFAM" id="SSF52317">
    <property type="entry name" value="Class I glutamine amidotransferase-like"/>
    <property type="match status" value="1"/>
</dbReference>
<comment type="function">
    <text evidence="12">IGPS catalyzes the conversion of PRFAR and glutamine to IGP, AICAR and glutamate. The HisH subunit catalyzes the hydrolysis of glutamine to glutamate and ammonia as part of the synthesis of IGP and AICAR. The resulting ammonia molecule is channeled to the active site of HisF.</text>
</comment>
<evidence type="ECO:0000313" key="15">
    <source>
        <dbReference type="EMBL" id="ADU96979.1"/>
    </source>
</evidence>
<dbReference type="PANTHER" id="PTHR42701">
    <property type="entry name" value="IMIDAZOLE GLYCEROL PHOSPHATE SYNTHASE SUBUNIT HISH"/>
    <property type="match status" value="1"/>
</dbReference>
<dbReference type="EC" id="3.5.1.2" evidence="12"/>
<name>E8T284_THEA1</name>
<keyword evidence="4 12" id="KW-0963">Cytoplasm</keyword>
<comment type="pathway">
    <text evidence="2 12">Amino-acid biosynthesis; L-histidine biosynthesis; L-histidine from 5-phospho-alpha-D-ribose 1-diphosphate: step 5/9.</text>
</comment>
<keyword evidence="9 12" id="KW-0456">Lyase</keyword>
<sequence>MIAVVDYGMGNLRSVSKAIESVGGDVEVTSSPKRIEEAEVVVLPGVGAFKDAVRNLKELNLWETLIRQVEKGKPFLGICLGLQLLFDVSYEFGESEGLKLIRGEVVRFRLPPEFKIPHMGWNQVYLKKESKLFEGIKEGEFFYFVHSFYVKPEEPGVTLTETDYGITFTSAVEKENLFAVQFHPEKSQRAGLKLLENFLSIVKSA</sequence>